<gene>
    <name evidence="1" type="ORF">GL267_05295</name>
</gene>
<name>A0A845U8B0_9PROT</name>
<dbReference type="EMBL" id="WNJL01000023">
    <property type="protein sequence ID" value="NDU42081.1"/>
    <property type="molecule type" value="Genomic_DNA"/>
</dbReference>
<evidence type="ECO:0000313" key="1">
    <source>
        <dbReference type="EMBL" id="NDU42081.1"/>
    </source>
</evidence>
<reference evidence="1" key="1">
    <citation type="submission" date="2019-11" db="EMBL/GenBank/DDBJ databases">
        <title>Acidithiobacillus ferrianus sp. nov.: a facultatively anaerobic and extremely acidophilic chemolithoautotroph.</title>
        <authorList>
            <person name="Norris P.R."/>
            <person name="Falagan C."/>
            <person name="Moya-Beltran A."/>
            <person name="Castro M."/>
            <person name="Quatrini R."/>
            <person name="Johnson D.B."/>
        </authorList>
    </citation>
    <scope>NUCLEOTIDE SEQUENCE [LARGE SCALE GENOMIC DNA]</scope>
    <source>
        <strain evidence="1">MG</strain>
    </source>
</reference>
<proteinExistence type="predicted"/>
<organism evidence="1">
    <name type="scientific">Acidithiobacillus ferrianus</name>
    <dbReference type="NCBI Taxonomy" id="2678518"/>
    <lineage>
        <taxon>Bacteria</taxon>
        <taxon>Pseudomonadati</taxon>
        <taxon>Pseudomonadota</taxon>
        <taxon>Acidithiobacillia</taxon>
        <taxon>Acidithiobacillales</taxon>
        <taxon>Acidithiobacillaceae</taxon>
        <taxon>Acidithiobacillus</taxon>
    </lineage>
</organism>
<dbReference type="RefSeq" id="WP_163097271.1">
    <property type="nucleotide sequence ID" value="NZ_CP127523.1"/>
</dbReference>
<protein>
    <submittedName>
        <fullName evidence="1">Uncharacterized protein</fullName>
    </submittedName>
</protein>
<dbReference type="AlphaFoldDB" id="A0A845U8B0"/>
<comment type="caution">
    <text evidence="1">The sequence shown here is derived from an EMBL/GenBank/DDBJ whole genome shotgun (WGS) entry which is preliminary data.</text>
</comment>
<accession>A0A845U8B0</accession>
<sequence>MPHPFCQQGQSGGGLRGALRVLRVLRVPGLRLHAFQATEGPWWGATAARDGRGYEWLGGVVPGCVNNNY</sequence>